<organism evidence="2 3">
    <name type="scientific">Mycobacteroides salmoniphilum</name>
    <dbReference type="NCBI Taxonomy" id="404941"/>
    <lineage>
        <taxon>Bacteria</taxon>
        <taxon>Bacillati</taxon>
        <taxon>Actinomycetota</taxon>
        <taxon>Actinomycetes</taxon>
        <taxon>Mycobacteriales</taxon>
        <taxon>Mycobacteriaceae</taxon>
        <taxon>Mycobacteroides</taxon>
    </lineage>
</organism>
<dbReference type="GO" id="GO:0003677">
    <property type="term" value="F:DNA binding"/>
    <property type="evidence" value="ECO:0007669"/>
    <property type="project" value="UniProtKB-KW"/>
</dbReference>
<name>A0A4R8SMN1_9MYCO</name>
<gene>
    <name evidence="2" type="ORF">CCUG60884_04851</name>
</gene>
<protein>
    <recommendedName>
        <fullName evidence="4">Core-binding (CB) domain-containing protein</fullName>
    </recommendedName>
</protein>
<evidence type="ECO:0000313" key="3">
    <source>
        <dbReference type="Proteomes" id="UP000294604"/>
    </source>
</evidence>
<comment type="caution">
    <text evidence="2">The sequence shown here is derived from an EMBL/GenBank/DDBJ whole genome shotgun (WGS) entry which is preliminary data.</text>
</comment>
<evidence type="ECO:0008006" key="4">
    <source>
        <dbReference type="Google" id="ProtNLM"/>
    </source>
</evidence>
<dbReference type="AlphaFoldDB" id="A0A4R8SMN1"/>
<accession>A0A4R8SMN1</accession>
<proteinExistence type="predicted"/>
<evidence type="ECO:0000256" key="1">
    <source>
        <dbReference type="ARBA" id="ARBA00023125"/>
    </source>
</evidence>
<sequence length="150" mass="16678">MQTSIEKGTWKAPETVAAEVALTAAERATVLTVQELADVWLETIPSDNHRVISASRVRRFINPELGDILITELTRERCDSWHRDMEERLCPGAPTQRVRTYAALHAMLKMAVHEDLIDTMPLRIKGLLIGIPARDPQTATVAEVDQLAAA</sequence>
<dbReference type="RefSeq" id="WP_134087583.1">
    <property type="nucleotide sequence ID" value="NZ_PECL01000015.1"/>
</dbReference>
<dbReference type="Gene3D" id="1.10.150.130">
    <property type="match status" value="1"/>
</dbReference>
<keyword evidence="1" id="KW-0238">DNA-binding</keyword>
<dbReference type="InterPro" id="IPR011010">
    <property type="entry name" value="DNA_brk_join_enz"/>
</dbReference>
<dbReference type="InterPro" id="IPR010998">
    <property type="entry name" value="Integrase_recombinase_N"/>
</dbReference>
<dbReference type="EMBL" id="PECL01000015">
    <property type="protein sequence ID" value="TDZ99780.1"/>
    <property type="molecule type" value="Genomic_DNA"/>
</dbReference>
<dbReference type="SUPFAM" id="SSF56349">
    <property type="entry name" value="DNA breaking-rejoining enzymes"/>
    <property type="match status" value="1"/>
</dbReference>
<reference evidence="2 3" key="1">
    <citation type="journal article" date="2019" name="Sci. Rep.">
        <title>Extended insight into the Mycobacterium chelonae-abscessus complex through whole genome sequencing of Mycobacterium salmoniphilum outbreak and Mycobacterium salmoniphilum-like strains.</title>
        <authorList>
            <person name="Behra P.R.K."/>
            <person name="Das S."/>
            <person name="Pettersson B.M.F."/>
            <person name="Shirreff L."/>
            <person name="DuCote T."/>
            <person name="Jacobsson K.G."/>
            <person name="Ennis D.G."/>
            <person name="Kirsebom L.A."/>
        </authorList>
    </citation>
    <scope>NUCLEOTIDE SEQUENCE [LARGE SCALE GENOMIC DNA]</scope>
    <source>
        <strain evidence="2 3">CCUG 60884</strain>
    </source>
</reference>
<dbReference type="Proteomes" id="UP000294604">
    <property type="component" value="Unassembled WGS sequence"/>
</dbReference>
<evidence type="ECO:0000313" key="2">
    <source>
        <dbReference type="EMBL" id="TDZ99780.1"/>
    </source>
</evidence>